<feature type="transmembrane region" description="Helical" evidence="1">
    <location>
        <begin position="71"/>
        <end position="90"/>
    </location>
</feature>
<dbReference type="EMBL" id="FOCL01000001">
    <property type="protein sequence ID" value="SEM61235.1"/>
    <property type="molecule type" value="Genomic_DNA"/>
</dbReference>
<gene>
    <name evidence="2" type="ORF">SAMN05192574_101171</name>
</gene>
<proteinExistence type="predicted"/>
<feature type="transmembrane region" description="Helical" evidence="1">
    <location>
        <begin position="12"/>
        <end position="38"/>
    </location>
</feature>
<dbReference type="RefSeq" id="WP_091206310.1">
    <property type="nucleotide sequence ID" value="NZ_FOCL01000001.1"/>
</dbReference>
<keyword evidence="1" id="KW-0472">Membrane</keyword>
<keyword evidence="3" id="KW-1185">Reference proteome</keyword>
<protein>
    <recommendedName>
        <fullName evidence="4">DoxX protein</fullName>
    </recommendedName>
</protein>
<dbReference type="OrthoDB" id="1122300at2"/>
<evidence type="ECO:0000256" key="1">
    <source>
        <dbReference type="SAM" id="Phobius"/>
    </source>
</evidence>
<feature type="transmembrane region" description="Helical" evidence="1">
    <location>
        <begin position="44"/>
        <end position="64"/>
    </location>
</feature>
<accession>A0A1H7ZS29</accession>
<organism evidence="2 3">
    <name type="scientific">Mucilaginibacter gossypiicola</name>
    <dbReference type="NCBI Taxonomy" id="551995"/>
    <lineage>
        <taxon>Bacteria</taxon>
        <taxon>Pseudomonadati</taxon>
        <taxon>Bacteroidota</taxon>
        <taxon>Sphingobacteriia</taxon>
        <taxon>Sphingobacteriales</taxon>
        <taxon>Sphingobacteriaceae</taxon>
        <taxon>Mucilaginibacter</taxon>
    </lineage>
</organism>
<reference evidence="3" key="1">
    <citation type="submission" date="2016-10" db="EMBL/GenBank/DDBJ databases">
        <authorList>
            <person name="Varghese N."/>
            <person name="Submissions S."/>
        </authorList>
    </citation>
    <scope>NUCLEOTIDE SEQUENCE [LARGE SCALE GENOMIC DNA]</scope>
    <source>
        <strain evidence="3">Gh-48</strain>
    </source>
</reference>
<dbReference type="STRING" id="551995.SAMN05192574_101171"/>
<dbReference type="AlphaFoldDB" id="A0A1H7ZS29"/>
<evidence type="ECO:0000313" key="2">
    <source>
        <dbReference type="EMBL" id="SEM61235.1"/>
    </source>
</evidence>
<evidence type="ECO:0000313" key="3">
    <source>
        <dbReference type="Proteomes" id="UP000198942"/>
    </source>
</evidence>
<dbReference type="Proteomes" id="UP000198942">
    <property type="component" value="Unassembled WGS sequence"/>
</dbReference>
<name>A0A1H7ZS29_9SPHI</name>
<sequence length="123" mass="13879">MKQIISRISTYIYATVMFIFGIQHFMYADFVATLVPGWIPFHLFWVYLTAVALMAAAISIYVNLYAQWGCFLLGCMIWVFILTIHIPLLINSHFDAGKITNALKDTGLASCAFILAAVYDREG</sequence>
<keyword evidence="1" id="KW-0812">Transmembrane</keyword>
<evidence type="ECO:0008006" key="4">
    <source>
        <dbReference type="Google" id="ProtNLM"/>
    </source>
</evidence>
<keyword evidence="1" id="KW-1133">Transmembrane helix</keyword>